<evidence type="ECO:0000259" key="14">
    <source>
        <dbReference type="Pfam" id="PF00081"/>
    </source>
</evidence>
<protein>
    <recommendedName>
        <fullName evidence="13">Superoxide dismutase</fullName>
        <ecNumber evidence="13">1.15.1.1</ecNumber>
    </recommendedName>
</protein>
<feature type="binding site" evidence="12">
    <location>
        <position position="209"/>
    </location>
    <ligand>
        <name>Mn(2+)</name>
        <dbReference type="ChEBI" id="CHEBI:29035"/>
    </ligand>
</feature>
<evidence type="ECO:0000313" key="17">
    <source>
        <dbReference type="Proteomes" id="UP000823561"/>
    </source>
</evidence>
<dbReference type="GO" id="GO:0004784">
    <property type="term" value="F:superoxide dismutase activity"/>
    <property type="evidence" value="ECO:0007669"/>
    <property type="project" value="UniProtKB-EC"/>
</dbReference>
<proteinExistence type="inferred from homology"/>
<feature type="domain" description="Manganese/iron superoxide dismutase C-terminal" evidence="15">
    <location>
        <begin position="139"/>
        <end position="242"/>
    </location>
</feature>
<dbReference type="PIRSF" id="PIRSF000349">
    <property type="entry name" value="SODismutase"/>
    <property type="match status" value="1"/>
</dbReference>
<dbReference type="Gene3D" id="1.10.287.990">
    <property type="entry name" value="Fe,Mn superoxide dismutase (SOD) domain"/>
    <property type="match status" value="1"/>
</dbReference>
<evidence type="ECO:0000256" key="4">
    <source>
        <dbReference type="ARBA" id="ARBA00008714"/>
    </source>
</evidence>
<evidence type="ECO:0000256" key="10">
    <source>
        <dbReference type="ARBA" id="ARBA00023211"/>
    </source>
</evidence>
<evidence type="ECO:0000256" key="3">
    <source>
        <dbReference type="ARBA" id="ARBA00004305"/>
    </source>
</evidence>
<dbReference type="InterPro" id="IPR019831">
    <property type="entry name" value="Mn/Fe_SOD_N"/>
</dbReference>
<dbReference type="SUPFAM" id="SSF54719">
    <property type="entry name" value="Fe,Mn superoxide dismutase (SOD), C-terminal domain"/>
    <property type="match status" value="1"/>
</dbReference>
<dbReference type="Gene3D" id="3.55.40.20">
    <property type="entry name" value="Iron/manganese superoxide dismutase, C-terminal domain"/>
    <property type="match status" value="1"/>
</dbReference>
<evidence type="ECO:0000256" key="5">
    <source>
        <dbReference type="ARBA" id="ARBA00011881"/>
    </source>
</evidence>
<dbReference type="PROSITE" id="PS00088">
    <property type="entry name" value="SOD_MN"/>
    <property type="match status" value="1"/>
</dbReference>
<evidence type="ECO:0000256" key="9">
    <source>
        <dbReference type="ARBA" id="ARBA00023128"/>
    </source>
</evidence>
<organism evidence="16 17">
    <name type="scientific">Alosa alosa</name>
    <name type="common">allis shad</name>
    <dbReference type="NCBI Taxonomy" id="278164"/>
    <lineage>
        <taxon>Eukaryota</taxon>
        <taxon>Metazoa</taxon>
        <taxon>Chordata</taxon>
        <taxon>Craniata</taxon>
        <taxon>Vertebrata</taxon>
        <taxon>Euteleostomi</taxon>
        <taxon>Actinopterygii</taxon>
        <taxon>Neopterygii</taxon>
        <taxon>Teleostei</taxon>
        <taxon>Clupei</taxon>
        <taxon>Clupeiformes</taxon>
        <taxon>Clupeoidei</taxon>
        <taxon>Clupeidae</taxon>
        <taxon>Alosa</taxon>
    </lineage>
</organism>
<dbReference type="EC" id="1.15.1.1" evidence="13"/>
<evidence type="ECO:0000313" key="16">
    <source>
        <dbReference type="EMBL" id="KAG5276724.1"/>
    </source>
</evidence>
<dbReference type="InterPro" id="IPR019832">
    <property type="entry name" value="Mn/Fe_SOD_C"/>
</dbReference>
<keyword evidence="6 12" id="KW-0479">Metal-binding</keyword>
<dbReference type="SUPFAM" id="SSF46609">
    <property type="entry name" value="Fe,Mn superoxide dismutase (SOD), N-terminal domain"/>
    <property type="match status" value="1"/>
</dbReference>
<keyword evidence="17" id="KW-1185">Reference proteome</keyword>
<keyword evidence="8" id="KW-0944">Nitration</keyword>
<sequence length="248" mass="27479">MLFSMTANRNALHVSSLPGLTSMTMLCKASFVRRCANTVSPALGALASRQKHTLPDLTYDYGALEPHICAEIMQLHHSKHHATYVNNLNVTEEKYQEALAKGDVTTQVALQAALKFNGGGHINHTIFWTNLSPNGGGEPQGDLMEAIKRDFGSFQKMKERMSAATVAVQGSGWGWLGFDKESGRLRIAACSNQDPLQGTTGLIPLLGIDVWEHAYYLQYKNVRPDYVKAIWNVVNWENVTDRFTVAKK</sequence>
<feature type="domain" description="Manganese/iron superoxide dismutase N-terminal" evidence="14">
    <location>
        <begin position="51"/>
        <end position="132"/>
    </location>
</feature>
<dbReference type="GO" id="GO:0005759">
    <property type="term" value="C:mitochondrial matrix"/>
    <property type="evidence" value="ECO:0007669"/>
    <property type="project" value="UniProtKB-SubCell"/>
</dbReference>
<keyword evidence="7 13" id="KW-0560">Oxidoreductase</keyword>
<accession>A0AAV6GNL8</accession>
<evidence type="ECO:0000256" key="7">
    <source>
        <dbReference type="ARBA" id="ARBA00023002"/>
    </source>
</evidence>
<keyword evidence="10" id="KW-0464">Manganese</keyword>
<dbReference type="InterPro" id="IPR050265">
    <property type="entry name" value="Fe/Mn_Superoxide_Dismutase"/>
</dbReference>
<dbReference type="GO" id="GO:0030145">
    <property type="term" value="F:manganese ion binding"/>
    <property type="evidence" value="ECO:0007669"/>
    <property type="project" value="TreeGrafter"/>
</dbReference>
<dbReference type="Proteomes" id="UP000823561">
    <property type="component" value="Chromosome 8"/>
</dbReference>
<evidence type="ECO:0000256" key="13">
    <source>
        <dbReference type="RuleBase" id="RU000414"/>
    </source>
</evidence>
<dbReference type="Pfam" id="PF02777">
    <property type="entry name" value="Sod_Fe_C"/>
    <property type="match status" value="1"/>
</dbReference>
<dbReference type="PRINTS" id="PR01703">
    <property type="entry name" value="MNSODISMTASE"/>
</dbReference>
<dbReference type="PANTHER" id="PTHR11404:SF6">
    <property type="entry name" value="SUPEROXIDE DISMUTASE [MN], MITOCHONDRIAL"/>
    <property type="match status" value="1"/>
</dbReference>
<evidence type="ECO:0000256" key="1">
    <source>
        <dbReference type="ARBA" id="ARBA00001936"/>
    </source>
</evidence>
<evidence type="ECO:0000259" key="15">
    <source>
        <dbReference type="Pfam" id="PF02777"/>
    </source>
</evidence>
<comment type="function">
    <text evidence="2">Destroys superoxide anion radicals which are normally produced within the cells and which are toxic to biological systems.</text>
</comment>
<evidence type="ECO:0000256" key="2">
    <source>
        <dbReference type="ARBA" id="ARBA00002170"/>
    </source>
</evidence>
<comment type="function">
    <text evidence="13">Destroys radicals which are normally produced within the cells and which are toxic to biological systems.</text>
</comment>
<evidence type="ECO:0000256" key="8">
    <source>
        <dbReference type="ARBA" id="ARBA00023074"/>
    </source>
</evidence>
<dbReference type="EMBL" id="JADWDJ010000008">
    <property type="protein sequence ID" value="KAG5276724.1"/>
    <property type="molecule type" value="Genomic_DNA"/>
</dbReference>
<dbReference type="InterPro" id="IPR036314">
    <property type="entry name" value="SOD_C_sf"/>
</dbReference>
<feature type="binding site" evidence="12">
    <location>
        <position position="213"/>
    </location>
    <ligand>
        <name>Mn(2+)</name>
        <dbReference type="ChEBI" id="CHEBI:29035"/>
    </ligand>
</feature>
<dbReference type="AlphaFoldDB" id="A0AAV6GNL8"/>
<comment type="cofactor">
    <cofactor evidence="1">
        <name>Mn(2+)</name>
        <dbReference type="ChEBI" id="CHEBI:29035"/>
    </cofactor>
</comment>
<comment type="subunit">
    <text evidence="5">Homotetramer.</text>
</comment>
<dbReference type="FunFam" id="1.10.287.990:FF:000001">
    <property type="entry name" value="Superoxide dismutase"/>
    <property type="match status" value="1"/>
</dbReference>
<reference evidence="16" key="1">
    <citation type="submission" date="2020-10" db="EMBL/GenBank/DDBJ databases">
        <title>Chromosome-scale genome assembly of the Allis shad, Alosa alosa.</title>
        <authorList>
            <person name="Margot Z."/>
            <person name="Christophe K."/>
            <person name="Cabau C."/>
            <person name="Louis A."/>
            <person name="Berthelot C."/>
            <person name="Parey E."/>
            <person name="Roest Crollius H."/>
            <person name="Montfort J."/>
            <person name="Robinson-Rechavi M."/>
            <person name="Bucao C."/>
            <person name="Bouchez O."/>
            <person name="Gislard M."/>
            <person name="Lluch J."/>
            <person name="Milhes M."/>
            <person name="Lampietro C."/>
            <person name="Lopez Roques C."/>
            <person name="Donnadieu C."/>
            <person name="Braasch I."/>
            <person name="Desvignes T."/>
            <person name="Postlethwait J."/>
            <person name="Bobe J."/>
            <person name="Guiguen Y."/>
        </authorList>
    </citation>
    <scope>NUCLEOTIDE SEQUENCE</scope>
    <source>
        <strain evidence="16">M-15738</strain>
        <tissue evidence="16">Blood</tissue>
    </source>
</reference>
<dbReference type="InterPro" id="IPR001189">
    <property type="entry name" value="Mn/Fe_SOD"/>
</dbReference>
<evidence type="ECO:0000256" key="12">
    <source>
        <dbReference type="PIRSR" id="PIRSR000349-1"/>
    </source>
</evidence>
<dbReference type="InterPro" id="IPR036324">
    <property type="entry name" value="Mn/Fe_SOD_N_sf"/>
</dbReference>
<dbReference type="FunFam" id="3.55.40.20:FF:000003">
    <property type="entry name" value="Superoxide dismutase [Mn], mitochondrial"/>
    <property type="match status" value="1"/>
</dbReference>
<comment type="caution">
    <text evidence="16">The sequence shown here is derived from an EMBL/GenBank/DDBJ whole genome shotgun (WGS) entry which is preliminary data.</text>
</comment>
<keyword evidence="9" id="KW-0496">Mitochondrion</keyword>
<comment type="similarity">
    <text evidence="4 13">Belongs to the iron/manganese superoxide dismutase family.</text>
</comment>
<feature type="binding site" evidence="12">
    <location>
        <position position="76"/>
    </location>
    <ligand>
        <name>Mn(2+)</name>
        <dbReference type="ChEBI" id="CHEBI:29035"/>
    </ligand>
</feature>
<gene>
    <name evidence="16" type="ORF">AALO_G00109020</name>
</gene>
<name>A0AAV6GNL8_9TELE</name>
<dbReference type="InterPro" id="IPR019833">
    <property type="entry name" value="Mn/Fe_SOD_BS"/>
</dbReference>
<comment type="catalytic activity">
    <reaction evidence="11 13">
        <text>2 superoxide + 2 H(+) = H2O2 + O2</text>
        <dbReference type="Rhea" id="RHEA:20696"/>
        <dbReference type="ChEBI" id="CHEBI:15378"/>
        <dbReference type="ChEBI" id="CHEBI:15379"/>
        <dbReference type="ChEBI" id="CHEBI:16240"/>
        <dbReference type="ChEBI" id="CHEBI:18421"/>
        <dbReference type="EC" id="1.15.1.1"/>
    </reaction>
</comment>
<dbReference type="Pfam" id="PF00081">
    <property type="entry name" value="Sod_Fe_N"/>
    <property type="match status" value="1"/>
</dbReference>
<evidence type="ECO:0000256" key="6">
    <source>
        <dbReference type="ARBA" id="ARBA00022723"/>
    </source>
</evidence>
<feature type="binding site" evidence="12">
    <location>
        <position position="124"/>
    </location>
    <ligand>
        <name>Mn(2+)</name>
        <dbReference type="ChEBI" id="CHEBI:29035"/>
    </ligand>
</feature>
<evidence type="ECO:0000256" key="11">
    <source>
        <dbReference type="ARBA" id="ARBA00049204"/>
    </source>
</evidence>
<dbReference type="PANTHER" id="PTHR11404">
    <property type="entry name" value="SUPEROXIDE DISMUTASE 2"/>
    <property type="match status" value="1"/>
</dbReference>
<comment type="subcellular location">
    <subcellularLocation>
        <location evidence="3">Mitochondrion matrix</location>
    </subcellularLocation>
</comment>